<evidence type="ECO:0000313" key="3">
    <source>
        <dbReference type="Proteomes" id="UP000664369"/>
    </source>
</evidence>
<accession>A0ABS3QEW1</accession>
<protein>
    <submittedName>
        <fullName evidence="2">Uncharacterized protein</fullName>
    </submittedName>
</protein>
<comment type="caution">
    <text evidence="2">The sequence shown here is derived from an EMBL/GenBank/DDBJ whole genome shotgun (WGS) entry which is preliminary data.</text>
</comment>
<keyword evidence="1" id="KW-0732">Signal</keyword>
<feature type="signal peptide" evidence="1">
    <location>
        <begin position="1"/>
        <end position="21"/>
    </location>
</feature>
<evidence type="ECO:0000313" key="2">
    <source>
        <dbReference type="EMBL" id="MBO2009791.1"/>
    </source>
</evidence>
<evidence type="ECO:0000256" key="1">
    <source>
        <dbReference type="SAM" id="SignalP"/>
    </source>
</evidence>
<dbReference type="Proteomes" id="UP000664369">
    <property type="component" value="Unassembled WGS sequence"/>
</dbReference>
<organism evidence="2 3">
    <name type="scientific">Hymenobacter negativus</name>
    <dbReference type="NCBI Taxonomy" id="2795026"/>
    <lineage>
        <taxon>Bacteria</taxon>
        <taxon>Pseudomonadati</taxon>
        <taxon>Bacteroidota</taxon>
        <taxon>Cytophagia</taxon>
        <taxon>Cytophagales</taxon>
        <taxon>Hymenobacteraceae</taxon>
        <taxon>Hymenobacter</taxon>
    </lineage>
</organism>
<gene>
    <name evidence="2" type="ORF">J4E00_12080</name>
</gene>
<dbReference type="EMBL" id="JAGETZ010000004">
    <property type="protein sequence ID" value="MBO2009791.1"/>
    <property type="molecule type" value="Genomic_DNA"/>
</dbReference>
<sequence length="227" mass="25705">MISRLLLAALLSLCAADRAMAQGAALADSLAAKSPVSFYDNDIKGYGKAEIVGPDGKTHFVYIPLNLNGFASMLSFYRQPAEIERFGAVPFSIDVDKVQSIRLNGQYYEHIILKGKRKHILARRLTKGPVELLCYNEVRERMTKDGTPLGWSTRTVPYWYLRRPGQELVAVDRVEFIAQTTRYFRDYHDLLVALTKSKLRYHDMLQIVEAYNEYLTRPVAADAAGPK</sequence>
<keyword evidence="3" id="KW-1185">Reference proteome</keyword>
<dbReference type="RefSeq" id="WP_208175402.1">
    <property type="nucleotide sequence ID" value="NZ_JAGETZ010000004.1"/>
</dbReference>
<reference evidence="2 3" key="1">
    <citation type="submission" date="2021-03" db="EMBL/GenBank/DDBJ databases">
        <authorList>
            <person name="Kim M.K."/>
        </authorList>
    </citation>
    <scope>NUCLEOTIDE SEQUENCE [LARGE SCALE GENOMIC DNA]</scope>
    <source>
        <strain evidence="2 3">BT442</strain>
    </source>
</reference>
<proteinExistence type="predicted"/>
<feature type="chain" id="PRO_5047015345" evidence="1">
    <location>
        <begin position="22"/>
        <end position="227"/>
    </location>
</feature>
<name>A0ABS3QEW1_9BACT</name>